<evidence type="ECO:0000256" key="4">
    <source>
        <dbReference type="ARBA" id="ARBA00023136"/>
    </source>
</evidence>
<evidence type="ECO:0000256" key="2">
    <source>
        <dbReference type="ARBA" id="ARBA00022452"/>
    </source>
</evidence>
<evidence type="ECO:0000256" key="3">
    <source>
        <dbReference type="ARBA" id="ARBA00022692"/>
    </source>
</evidence>
<sequence length="445" mass="51215">MKLGDFHLLAVLTSCVTMGYCQSTTLSISNKDTIQLSIQEIWEQTDLGSKRSLIQAKELQIRKENTDDARISRYPVFNAFGKVEKASNIPVYTNGIFNKPEQHDVIHTLYNTGVSMYLNLYSGNRQNLEIEERKTLEAKANIEADMTKSEVRLEAIKSYLALAKLTRFKKVITQDIAEHKEQLIEIEHLYKNGVVLKSDVLRATMEISKREMTLVQLQNDLSIENQKLVILTGRKDTDFIKPQDSFNEELFLESYDEALDIALEHGFKHLLSEESLVLSEIEQKKVKANTKPSIGLIGNFTMANPQIFLYPYNPSWYSLGTIGVQVSFPISNLYQNVHKVRSRALEHEKEELQHQYVQDQIKEEVQQAYLRYQESLVQIEVCTKNKEHAAENARITKSTYFNKISLLTDLLDADVQHLQTQFELEAAKLDSIYKYYTLQFAKGLL</sequence>
<organism evidence="6 7">
    <name type="scientific">Myroides odoratimimus</name>
    <dbReference type="NCBI Taxonomy" id="76832"/>
    <lineage>
        <taxon>Bacteria</taxon>
        <taxon>Pseudomonadati</taxon>
        <taxon>Bacteroidota</taxon>
        <taxon>Flavobacteriia</taxon>
        <taxon>Flavobacteriales</taxon>
        <taxon>Flavobacteriaceae</taxon>
        <taxon>Myroides</taxon>
    </lineage>
</organism>
<evidence type="ECO:0000313" key="6">
    <source>
        <dbReference type="EMBL" id="ALU26177.1"/>
    </source>
</evidence>
<dbReference type="GO" id="GO:1990281">
    <property type="term" value="C:efflux pump complex"/>
    <property type="evidence" value="ECO:0007669"/>
    <property type="project" value="TreeGrafter"/>
</dbReference>
<dbReference type="PANTHER" id="PTHR30026:SF23">
    <property type="entry name" value="TO APRF-PUTATIVE OUTER MEMBRANE EFFLUX PROTEIN OR SECRETED ALKALINE PHOSPHATASE-RELATED"/>
    <property type="match status" value="1"/>
</dbReference>
<dbReference type="AlphaFoldDB" id="A0AAI8G4F1"/>
<proteinExistence type="predicted"/>
<dbReference type="GO" id="GO:0015288">
    <property type="term" value="F:porin activity"/>
    <property type="evidence" value="ECO:0007669"/>
    <property type="project" value="TreeGrafter"/>
</dbReference>
<gene>
    <name evidence="6" type="ORF">AS202_08440</name>
</gene>
<dbReference type="RefSeq" id="WP_058699282.1">
    <property type="nucleotide sequence ID" value="NZ_CP013690.1"/>
</dbReference>
<dbReference type="EMBL" id="CP013690">
    <property type="protein sequence ID" value="ALU26177.1"/>
    <property type="molecule type" value="Genomic_DNA"/>
</dbReference>
<dbReference type="KEGG" id="mod:AS202_08440"/>
<evidence type="ECO:0000313" key="7">
    <source>
        <dbReference type="Proteomes" id="UP000069030"/>
    </source>
</evidence>
<name>A0AAI8G4F1_9FLAO</name>
<evidence type="ECO:0000256" key="5">
    <source>
        <dbReference type="ARBA" id="ARBA00023237"/>
    </source>
</evidence>
<dbReference type="Gene3D" id="1.20.1600.10">
    <property type="entry name" value="Outer membrane efflux proteins (OEP)"/>
    <property type="match status" value="1"/>
</dbReference>
<reference evidence="6 7" key="1">
    <citation type="journal article" date="2016" name="J. Zhejiang Univ. Sci. B">
        <title>Antibiotic resistance mechanisms of Myroides sp.</title>
        <authorList>
            <person name="Hu S."/>
            <person name="Yuan S."/>
            <person name="Qu H."/>
            <person name="Jiang T."/>
            <person name="Zhou Y."/>
            <person name="Wang M."/>
            <person name="Ming D."/>
        </authorList>
    </citation>
    <scope>NUCLEOTIDE SEQUENCE [LARGE SCALE GENOMIC DNA]</scope>
    <source>
        <strain evidence="6 7">PR63039</strain>
    </source>
</reference>
<keyword evidence="2" id="KW-1134">Transmembrane beta strand</keyword>
<comment type="subcellular location">
    <subcellularLocation>
        <location evidence="1">Cell outer membrane</location>
    </subcellularLocation>
</comment>
<keyword evidence="3" id="KW-0812">Transmembrane</keyword>
<protein>
    <submittedName>
        <fullName evidence="6">Transporter</fullName>
    </submittedName>
</protein>
<dbReference type="PANTHER" id="PTHR30026">
    <property type="entry name" value="OUTER MEMBRANE PROTEIN TOLC"/>
    <property type="match status" value="1"/>
</dbReference>
<keyword evidence="4" id="KW-0472">Membrane</keyword>
<dbReference type="GO" id="GO:0015562">
    <property type="term" value="F:efflux transmembrane transporter activity"/>
    <property type="evidence" value="ECO:0007669"/>
    <property type="project" value="InterPro"/>
</dbReference>
<dbReference type="InterPro" id="IPR051906">
    <property type="entry name" value="TolC-like"/>
</dbReference>
<evidence type="ECO:0000256" key="1">
    <source>
        <dbReference type="ARBA" id="ARBA00004442"/>
    </source>
</evidence>
<keyword evidence="5" id="KW-0998">Cell outer membrane</keyword>
<dbReference type="Proteomes" id="UP000069030">
    <property type="component" value="Chromosome"/>
</dbReference>
<accession>A0AAI8G4F1</accession>
<dbReference type="SUPFAM" id="SSF56954">
    <property type="entry name" value="Outer membrane efflux proteins (OEP)"/>
    <property type="match status" value="1"/>
</dbReference>
<dbReference type="GO" id="GO:0009279">
    <property type="term" value="C:cell outer membrane"/>
    <property type="evidence" value="ECO:0007669"/>
    <property type="project" value="UniProtKB-SubCell"/>
</dbReference>